<evidence type="ECO:0000256" key="1">
    <source>
        <dbReference type="SAM" id="SignalP"/>
    </source>
</evidence>
<accession>A0A1H3KPU9</accession>
<dbReference type="STRING" id="381665.SAMN05216554_0647"/>
<protein>
    <submittedName>
        <fullName evidence="2">Uncharacterized protein</fullName>
    </submittedName>
</protein>
<dbReference type="PROSITE" id="PS51257">
    <property type="entry name" value="PROKAR_LIPOPROTEIN"/>
    <property type="match status" value="1"/>
</dbReference>
<dbReference type="Proteomes" id="UP000198891">
    <property type="component" value="Unassembled WGS sequence"/>
</dbReference>
<sequence length="146" mass="14525">MTSNRSIRLALAALLVAGSAALSGCTGTSVPAPTAEQTVKAACDKMATAVTSLSDNMSGITQGILTDPAAAATSLATVTDAFSAGSAEVTNSTVKPLADEVVRALTAFSDDVSAVATKAEAADPQRFVTETTDLQNALTDLGKGCS</sequence>
<organism evidence="2 3">
    <name type="scientific">Herbiconiux ginsengi</name>
    <dbReference type="NCBI Taxonomy" id="381665"/>
    <lineage>
        <taxon>Bacteria</taxon>
        <taxon>Bacillati</taxon>
        <taxon>Actinomycetota</taxon>
        <taxon>Actinomycetes</taxon>
        <taxon>Micrococcales</taxon>
        <taxon>Microbacteriaceae</taxon>
        <taxon>Herbiconiux</taxon>
    </lineage>
</organism>
<evidence type="ECO:0000313" key="2">
    <source>
        <dbReference type="EMBL" id="SDY54172.1"/>
    </source>
</evidence>
<feature type="chain" id="PRO_5038573691" evidence="1">
    <location>
        <begin position="24"/>
        <end position="146"/>
    </location>
</feature>
<keyword evidence="3" id="KW-1185">Reference proteome</keyword>
<evidence type="ECO:0000313" key="3">
    <source>
        <dbReference type="Proteomes" id="UP000198891"/>
    </source>
</evidence>
<dbReference type="EMBL" id="FNPZ01000001">
    <property type="protein sequence ID" value="SDY54172.1"/>
    <property type="molecule type" value="Genomic_DNA"/>
</dbReference>
<feature type="signal peptide" evidence="1">
    <location>
        <begin position="1"/>
        <end position="23"/>
    </location>
</feature>
<reference evidence="2 3" key="1">
    <citation type="submission" date="2016-10" db="EMBL/GenBank/DDBJ databases">
        <authorList>
            <person name="de Groot N.N."/>
        </authorList>
    </citation>
    <scope>NUCLEOTIDE SEQUENCE [LARGE SCALE GENOMIC DNA]</scope>
    <source>
        <strain evidence="2 3">CGMCC 4.3491</strain>
    </source>
</reference>
<dbReference type="AlphaFoldDB" id="A0A1H3KPU9"/>
<keyword evidence="1" id="KW-0732">Signal</keyword>
<gene>
    <name evidence="2" type="ORF">SAMN05216554_0647</name>
</gene>
<dbReference type="RefSeq" id="WP_092548639.1">
    <property type="nucleotide sequence ID" value="NZ_FNPZ01000001.1"/>
</dbReference>
<proteinExistence type="predicted"/>
<name>A0A1H3KPU9_9MICO</name>